<dbReference type="AlphaFoldDB" id="A0A4R0PIH5"/>
<evidence type="ECO:0000313" key="3">
    <source>
        <dbReference type="Proteomes" id="UP000291301"/>
    </source>
</evidence>
<sequence>MTPSQIIDALLQRFDGVTVVEAWGEKSLFYNPGRLLPRGVYFATLKEKNGDNDRASHLDREGIFRLNIGTTKPLFLERFGPPPPRPGKGGAVDGPWDFTALDTLTPHPVYGWMSWVAVVNPSEGSFHEIKPLIEAAYQKATTTFSKRVSG</sequence>
<dbReference type="EMBL" id="SJST01000001">
    <property type="protein sequence ID" value="TCD16758.1"/>
    <property type="molecule type" value="Genomic_DNA"/>
</dbReference>
<dbReference type="Proteomes" id="UP000291301">
    <property type="component" value="Unassembled WGS sequence"/>
</dbReference>
<reference evidence="2 3" key="1">
    <citation type="journal article" date="2015" name="Antonie Van Leeuwenhoek">
        <title>Oricola cellulosilytica gen. nov., sp. nov., a cellulose-degrading bacterium of the family Phyllobacteriaceae isolated from surface seashore water, and emended descriptions of Mesorhizobium loti and Phyllobacterium myrsinacearum.</title>
        <authorList>
            <person name="Hameed A."/>
            <person name="Shahina M."/>
            <person name="Lai W.A."/>
            <person name="Lin S.Y."/>
            <person name="Young L.S."/>
            <person name="Liu Y.C."/>
            <person name="Hsu Y.H."/>
            <person name="Young C.C."/>
        </authorList>
    </citation>
    <scope>NUCLEOTIDE SEQUENCE [LARGE SCALE GENOMIC DNA]</scope>
    <source>
        <strain evidence="2 3">KCTC 52183</strain>
    </source>
</reference>
<dbReference type="InterPro" id="IPR045676">
    <property type="entry name" value="DUF6194"/>
</dbReference>
<gene>
    <name evidence="2" type="ORF">E0D97_03655</name>
</gene>
<dbReference type="Pfam" id="PF19694">
    <property type="entry name" value="DUF6194"/>
    <property type="match status" value="1"/>
</dbReference>
<evidence type="ECO:0000313" key="2">
    <source>
        <dbReference type="EMBL" id="TCD16758.1"/>
    </source>
</evidence>
<evidence type="ECO:0000259" key="1">
    <source>
        <dbReference type="Pfam" id="PF19694"/>
    </source>
</evidence>
<accession>A0A4R0PIH5</accession>
<comment type="caution">
    <text evidence="2">The sequence shown here is derived from an EMBL/GenBank/DDBJ whole genome shotgun (WGS) entry which is preliminary data.</text>
</comment>
<feature type="domain" description="DUF6194" evidence="1">
    <location>
        <begin position="1"/>
        <end position="147"/>
    </location>
</feature>
<name>A0A4R0PIH5_9HYPH</name>
<organism evidence="2 3">
    <name type="scientific">Oricola cellulosilytica</name>
    <dbReference type="NCBI Taxonomy" id="1429082"/>
    <lineage>
        <taxon>Bacteria</taxon>
        <taxon>Pseudomonadati</taxon>
        <taxon>Pseudomonadota</taxon>
        <taxon>Alphaproteobacteria</taxon>
        <taxon>Hyphomicrobiales</taxon>
        <taxon>Ahrensiaceae</taxon>
        <taxon>Oricola</taxon>
    </lineage>
</organism>
<dbReference type="OrthoDB" id="9783727at2"/>
<protein>
    <recommendedName>
        <fullName evidence="1">DUF6194 domain-containing protein</fullName>
    </recommendedName>
</protein>
<proteinExistence type="predicted"/>
<keyword evidence="3" id="KW-1185">Reference proteome</keyword>